<proteinExistence type="predicted"/>
<dbReference type="AlphaFoldDB" id="A0A3D8IER9"/>
<dbReference type="Pfam" id="PF03167">
    <property type="entry name" value="UDG"/>
    <property type="match status" value="1"/>
</dbReference>
<comment type="caution">
    <text evidence="2">The sequence shown here is derived from an EMBL/GenBank/DDBJ whole genome shotgun (WGS) entry which is preliminary data.</text>
</comment>
<dbReference type="NCBIfam" id="TIGR04274">
    <property type="entry name" value="hypoxanDNAglyco"/>
    <property type="match status" value="1"/>
</dbReference>
<keyword evidence="3" id="KW-1185">Reference proteome</keyword>
<evidence type="ECO:0000313" key="3">
    <source>
        <dbReference type="Proteomes" id="UP000256650"/>
    </source>
</evidence>
<accession>A0A3D8IER9</accession>
<dbReference type="InterPro" id="IPR005122">
    <property type="entry name" value="Uracil-DNA_glycosylase-like"/>
</dbReference>
<dbReference type="RefSeq" id="WP_115551038.1">
    <property type="nucleotide sequence ID" value="NZ_CAONBV010000061.1"/>
</dbReference>
<evidence type="ECO:0000259" key="1">
    <source>
        <dbReference type="SMART" id="SM00986"/>
    </source>
</evidence>
<dbReference type="SUPFAM" id="SSF52141">
    <property type="entry name" value="Uracil-DNA glycosylase-like"/>
    <property type="match status" value="1"/>
</dbReference>
<sequence length="180" mass="20804">MSNLAKTLESIHHPFKPIKDSNSKILILGSFPSVASREQDFYYSHPRNRFWEVLGRLFEYKDLRTKNHEEKITFLLTQKIALYDVCAECTITKSSDGSIKNPKPILLESLLQNTQIQHIFLNGKKAAQIYQKAFKDSKVTSLPHTTLPSTSPANAKWNLERLCQEWRAILIALRNKNEIY</sequence>
<name>A0A3D8IER9_9HELI</name>
<dbReference type="SMART" id="SM00987">
    <property type="entry name" value="UreE_C"/>
    <property type="match status" value="1"/>
</dbReference>
<dbReference type="GeneID" id="82535148"/>
<dbReference type="OrthoDB" id="9799921at2"/>
<dbReference type="InterPro" id="IPR036895">
    <property type="entry name" value="Uracil-DNA_glycosylase-like_sf"/>
</dbReference>
<dbReference type="SMART" id="SM00986">
    <property type="entry name" value="UDG"/>
    <property type="match status" value="1"/>
</dbReference>
<protein>
    <submittedName>
        <fullName evidence="2">DNA-deoxyinosine glycosylase</fullName>
    </submittedName>
</protein>
<dbReference type="Proteomes" id="UP000256650">
    <property type="component" value="Unassembled WGS sequence"/>
</dbReference>
<evidence type="ECO:0000313" key="2">
    <source>
        <dbReference type="EMBL" id="RDU63707.1"/>
    </source>
</evidence>
<gene>
    <name evidence="2" type="ORF">CQA43_02465</name>
</gene>
<reference evidence="2 3" key="1">
    <citation type="submission" date="2018-04" db="EMBL/GenBank/DDBJ databases">
        <title>Novel Campyloabacter and Helicobacter Species and Strains.</title>
        <authorList>
            <person name="Mannion A.J."/>
            <person name="Shen Z."/>
            <person name="Fox J.G."/>
        </authorList>
    </citation>
    <scope>NUCLEOTIDE SEQUENCE [LARGE SCALE GENOMIC DNA]</scope>
    <source>
        <strain evidence="2 3">MIT 99-5101</strain>
    </source>
</reference>
<dbReference type="InterPro" id="IPR026353">
    <property type="entry name" value="Hypoxan-DNA_Glyclase"/>
</dbReference>
<dbReference type="EMBL" id="NXLS01000002">
    <property type="protein sequence ID" value="RDU63707.1"/>
    <property type="molecule type" value="Genomic_DNA"/>
</dbReference>
<dbReference type="CDD" id="cd10032">
    <property type="entry name" value="UDG-F6_HDG"/>
    <property type="match status" value="1"/>
</dbReference>
<dbReference type="Gene3D" id="3.40.470.10">
    <property type="entry name" value="Uracil-DNA glycosylase-like domain"/>
    <property type="match status" value="1"/>
</dbReference>
<organism evidence="2 3">
    <name type="scientific">Helicobacter ganmani</name>
    <dbReference type="NCBI Taxonomy" id="60246"/>
    <lineage>
        <taxon>Bacteria</taxon>
        <taxon>Pseudomonadati</taxon>
        <taxon>Campylobacterota</taxon>
        <taxon>Epsilonproteobacteria</taxon>
        <taxon>Campylobacterales</taxon>
        <taxon>Helicobacteraceae</taxon>
        <taxon>Helicobacter</taxon>
    </lineage>
</organism>
<feature type="domain" description="Uracil-DNA glycosylase-like" evidence="1">
    <location>
        <begin position="16"/>
        <end position="170"/>
    </location>
</feature>